<sequence>MFGKLILQLDGSELERKKAKSVTGSCKVLGGTENLISIGENSVFSGDIVITGSGNKVVIGNNCDFNGKITVKGDNQTVHFGDHSTAKRVSILCQENCDVIIGKWCMLSRGIEIRTTDAHSIIDRATKARTNLPGSVSIGAHVWIGANAMISKGARIAADTVVGAGSFVNGQFDEESVLLAGVPAQIRKRGLTWSRSLKFNPARIDDWREDV</sequence>
<evidence type="ECO:0000313" key="2">
    <source>
        <dbReference type="Proteomes" id="UP000823786"/>
    </source>
</evidence>
<keyword evidence="2" id="KW-1185">Reference proteome</keyword>
<gene>
    <name evidence="1" type="ORF">J2Z75_004641</name>
</gene>
<dbReference type="Gene3D" id="2.160.10.10">
    <property type="entry name" value="Hexapeptide repeat proteins"/>
    <property type="match status" value="1"/>
</dbReference>
<comment type="caution">
    <text evidence="1">The sequence shown here is derived from an EMBL/GenBank/DDBJ whole genome shotgun (WGS) entry which is preliminary data.</text>
</comment>
<protein>
    <submittedName>
        <fullName evidence="1">Acetyltransferase-like isoleucine patch superfamily enzyme</fullName>
    </submittedName>
</protein>
<accession>A0ABS4ET34</accession>
<evidence type="ECO:0000313" key="1">
    <source>
        <dbReference type="EMBL" id="MBP1861113.1"/>
    </source>
</evidence>
<organism evidence="1 2">
    <name type="scientific">Rhizobium herbae</name>
    <dbReference type="NCBI Taxonomy" id="508661"/>
    <lineage>
        <taxon>Bacteria</taxon>
        <taxon>Pseudomonadati</taxon>
        <taxon>Pseudomonadota</taxon>
        <taxon>Alphaproteobacteria</taxon>
        <taxon>Hyphomicrobiales</taxon>
        <taxon>Rhizobiaceae</taxon>
        <taxon>Rhizobium/Agrobacterium group</taxon>
        <taxon>Rhizobium</taxon>
    </lineage>
</organism>
<dbReference type="PANTHER" id="PTHR23416">
    <property type="entry name" value="SIALIC ACID SYNTHASE-RELATED"/>
    <property type="match status" value="1"/>
</dbReference>
<dbReference type="RefSeq" id="WP_209855099.1">
    <property type="nucleotide sequence ID" value="NZ_JAGGJV010000009.1"/>
</dbReference>
<proteinExistence type="predicted"/>
<dbReference type="InterPro" id="IPR011004">
    <property type="entry name" value="Trimer_LpxA-like_sf"/>
</dbReference>
<dbReference type="InterPro" id="IPR001451">
    <property type="entry name" value="Hexapep"/>
</dbReference>
<name>A0ABS4ET34_9HYPH</name>
<dbReference type="SUPFAM" id="SSF51161">
    <property type="entry name" value="Trimeric LpxA-like enzymes"/>
    <property type="match status" value="1"/>
</dbReference>
<dbReference type="Pfam" id="PF00132">
    <property type="entry name" value="Hexapep"/>
    <property type="match status" value="1"/>
</dbReference>
<dbReference type="EMBL" id="JAGGJV010000009">
    <property type="protein sequence ID" value="MBP1861113.1"/>
    <property type="molecule type" value="Genomic_DNA"/>
</dbReference>
<dbReference type="Proteomes" id="UP000823786">
    <property type="component" value="Unassembled WGS sequence"/>
</dbReference>
<dbReference type="InterPro" id="IPR051159">
    <property type="entry name" value="Hexapeptide_acetyltransf"/>
</dbReference>
<reference evidence="1 2" key="1">
    <citation type="submission" date="2021-03" db="EMBL/GenBank/DDBJ databases">
        <title>Genomic Encyclopedia of Type Strains, Phase IV (KMG-IV): sequencing the most valuable type-strain genomes for metagenomic binning, comparative biology and taxonomic classification.</title>
        <authorList>
            <person name="Goeker M."/>
        </authorList>
    </citation>
    <scope>NUCLEOTIDE SEQUENCE [LARGE SCALE GENOMIC DNA]</scope>
    <source>
        <strain evidence="1 2">DSM 26427</strain>
    </source>
</reference>